<evidence type="ECO:0000313" key="3">
    <source>
        <dbReference type="Proteomes" id="UP000299102"/>
    </source>
</evidence>
<dbReference type="STRING" id="151549.A0A4C1ZNQ9"/>
<evidence type="ECO:0000259" key="1">
    <source>
        <dbReference type="Pfam" id="PF14214"/>
    </source>
</evidence>
<keyword evidence="3" id="KW-1185">Reference proteome</keyword>
<sequence length="367" mass="41727">MLDVSTSAAVRDDTTVTYTLQAKRCAQNAKICREAAAPLWTCKTRRNPLLNPIGVSSRVGAGGRRGAAVSLRSGKVKLDPLLTPPQPLKTLFDGSDPDSSHFLQHILEYNNCFRMTSFGANIIREGGFMPTCKMNRINFCKYISSMVDQLNVRCNIQGAQQLKRRIIEQLQAFFHANNAVVNMFKTALERMPSDTHKFVIRADCTPTGQDGYDITLKMVDPITGVSTNKNLSAMNYYAYRMMIRTHEENVILKCRRLFQQFAVDMYVKVETERLAFIRFNQAKLRSEDYIHLRDAIHSDGDVQNIGRLTILPSTYIGSPRHMHEYAQDAMTYVRNYGTRIYLLRSHAIQSGRKLNASWNRVKTARSP</sequence>
<dbReference type="EMBL" id="BGZK01002059">
    <property type="protein sequence ID" value="GBP90116.1"/>
    <property type="molecule type" value="Genomic_DNA"/>
</dbReference>
<accession>A0A4C1ZNQ9</accession>
<dbReference type="InterPro" id="IPR025476">
    <property type="entry name" value="Helitron_helicase-like"/>
</dbReference>
<evidence type="ECO:0000313" key="2">
    <source>
        <dbReference type="EMBL" id="GBP90116.1"/>
    </source>
</evidence>
<dbReference type="PANTHER" id="PTHR45786:SF74">
    <property type="entry name" value="ATP-DEPENDENT DNA HELICASE"/>
    <property type="match status" value="1"/>
</dbReference>
<dbReference type="AlphaFoldDB" id="A0A4C1ZNQ9"/>
<dbReference type="Proteomes" id="UP000299102">
    <property type="component" value="Unassembled WGS sequence"/>
</dbReference>
<dbReference type="OrthoDB" id="1728974at2759"/>
<organism evidence="2 3">
    <name type="scientific">Eumeta variegata</name>
    <name type="common">Bagworm moth</name>
    <name type="synonym">Eumeta japonica</name>
    <dbReference type="NCBI Taxonomy" id="151549"/>
    <lineage>
        <taxon>Eukaryota</taxon>
        <taxon>Metazoa</taxon>
        <taxon>Ecdysozoa</taxon>
        <taxon>Arthropoda</taxon>
        <taxon>Hexapoda</taxon>
        <taxon>Insecta</taxon>
        <taxon>Pterygota</taxon>
        <taxon>Neoptera</taxon>
        <taxon>Endopterygota</taxon>
        <taxon>Lepidoptera</taxon>
        <taxon>Glossata</taxon>
        <taxon>Ditrysia</taxon>
        <taxon>Tineoidea</taxon>
        <taxon>Psychidae</taxon>
        <taxon>Oiketicinae</taxon>
        <taxon>Eumeta</taxon>
    </lineage>
</organism>
<protein>
    <recommendedName>
        <fullName evidence="1">Helitron helicase-like domain-containing protein</fullName>
    </recommendedName>
</protein>
<comment type="caution">
    <text evidence="2">The sequence shown here is derived from an EMBL/GenBank/DDBJ whole genome shotgun (WGS) entry which is preliminary data.</text>
</comment>
<name>A0A4C1ZNQ9_EUMVA</name>
<dbReference type="PANTHER" id="PTHR45786">
    <property type="entry name" value="DNA BINDING PROTEIN-LIKE"/>
    <property type="match status" value="1"/>
</dbReference>
<proteinExistence type="predicted"/>
<gene>
    <name evidence="2" type="ORF">EVAR_87220_1</name>
</gene>
<dbReference type="Pfam" id="PF14214">
    <property type="entry name" value="Helitron_like_N"/>
    <property type="match status" value="1"/>
</dbReference>
<feature type="domain" description="Helitron helicase-like" evidence="1">
    <location>
        <begin position="236"/>
        <end position="338"/>
    </location>
</feature>
<reference evidence="2 3" key="1">
    <citation type="journal article" date="2019" name="Commun. Biol.">
        <title>The bagworm genome reveals a unique fibroin gene that provides high tensile strength.</title>
        <authorList>
            <person name="Kono N."/>
            <person name="Nakamura H."/>
            <person name="Ohtoshi R."/>
            <person name="Tomita M."/>
            <person name="Numata K."/>
            <person name="Arakawa K."/>
        </authorList>
    </citation>
    <scope>NUCLEOTIDE SEQUENCE [LARGE SCALE GENOMIC DNA]</scope>
</reference>